<dbReference type="PRINTS" id="PR00469">
    <property type="entry name" value="PNDRDTASEII"/>
</dbReference>
<dbReference type="SUPFAM" id="SSF51905">
    <property type="entry name" value="FAD/NAD(P)-binding domain"/>
    <property type="match status" value="2"/>
</dbReference>
<accession>A0A073B1Z2</accession>
<dbReference type="OrthoDB" id="9808049at2"/>
<reference evidence="2 3" key="1">
    <citation type="submission" date="2014-06" db="EMBL/GenBank/DDBJ databases">
        <title>Saccharopolyspora rectivirgula DSM-43113 Genome sequencing.</title>
        <authorList>
            <person name="Barrera C."/>
            <person name="Millon L."/>
            <person name="Rognon B."/>
            <person name="Zaugg C."/>
            <person name="Monod M."/>
        </authorList>
    </citation>
    <scope>NUCLEOTIDE SEQUENCE [LARGE SCALE GENOMIC DNA]</scope>
    <source>
        <strain evidence="2 3">DSM 43113</strain>
    </source>
</reference>
<dbReference type="GO" id="GO:0050660">
    <property type="term" value="F:flavin adenine dinucleotide binding"/>
    <property type="evidence" value="ECO:0007669"/>
    <property type="project" value="TreeGrafter"/>
</dbReference>
<keyword evidence="3" id="KW-1185">Reference proteome</keyword>
<dbReference type="Pfam" id="PF13738">
    <property type="entry name" value="Pyr_redox_3"/>
    <property type="match status" value="1"/>
</dbReference>
<evidence type="ECO:0000313" key="2">
    <source>
        <dbReference type="EMBL" id="KEI45566.1"/>
    </source>
</evidence>
<dbReference type="RefSeq" id="WP_029719847.1">
    <property type="nucleotide sequence ID" value="NZ_JNVU01000012.1"/>
</dbReference>
<dbReference type="STRING" id="28042.GU90_03815"/>
<dbReference type="PANTHER" id="PTHR43539:SF78">
    <property type="entry name" value="FLAVIN-CONTAINING MONOOXYGENASE"/>
    <property type="match status" value="1"/>
</dbReference>
<dbReference type="Proteomes" id="UP000031419">
    <property type="component" value="Unassembled WGS sequence"/>
</dbReference>
<dbReference type="GO" id="GO:0004497">
    <property type="term" value="F:monooxygenase activity"/>
    <property type="evidence" value="ECO:0007669"/>
    <property type="project" value="TreeGrafter"/>
</dbReference>
<sequence>MTDVDALVIGGGQSGLAAAHALRRAGRAPVLLEAGPEPVGSWPKYYDSLALFSPARYSALPGMAFPGDPWHYPHRDEVIDYLRRYAKNLDADIRTDHRVERVHRDGPRFVVEVHNGETVTAPVVIAASGAFGRPYRPNLPGLDAFTGTVLHAADYREPAGFAGQRIVVVGAANSAVQIGAELAKQAQVTLATRHPIKFAPQRILGRDVHFWSVASGFDHLPIGHLVRNPPPMPVNDDGRYCQAIDAGNPDQRRMFAAIDGSQITWPDGNREHVDTILLATGYHPELSYLDGTGALTDDGLPPQKHGLSSTVPGLGYVGLEWQRSFASATLRGVGRDARYVTARLLRTRT</sequence>
<comment type="caution">
    <text evidence="2">The sequence shown here is derived from an EMBL/GenBank/DDBJ whole genome shotgun (WGS) entry which is preliminary data.</text>
</comment>
<evidence type="ECO:0000256" key="1">
    <source>
        <dbReference type="ARBA" id="ARBA00023002"/>
    </source>
</evidence>
<dbReference type="InterPro" id="IPR050982">
    <property type="entry name" value="Auxin_biosynth/cation_transpt"/>
</dbReference>
<organism evidence="2 3">
    <name type="scientific">Saccharopolyspora rectivirgula</name>
    <dbReference type="NCBI Taxonomy" id="28042"/>
    <lineage>
        <taxon>Bacteria</taxon>
        <taxon>Bacillati</taxon>
        <taxon>Actinomycetota</taxon>
        <taxon>Actinomycetes</taxon>
        <taxon>Pseudonocardiales</taxon>
        <taxon>Pseudonocardiaceae</taxon>
        <taxon>Saccharopolyspora</taxon>
    </lineage>
</organism>
<dbReference type="PANTHER" id="PTHR43539">
    <property type="entry name" value="FLAVIN-BINDING MONOOXYGENASE-LIKE PROTEIN (AFU_ORTHOLOGUE AFUA_4G09220)"/>
    <property type="match status" value="1"/>
</dbReference>
<protein>
    <submittedName>
        <fullName evidence="2">FAD-dependent oxidoreductase</fullName>
    </submittedName>
</protein>
<dbReference type="EMBL" id="JNVU01000012">
    <property type="protein sequence ID" value="KEI45566.1"/>
    <property type="molecule type" value="Genomic_DNA"/>
</dbReference>
<dbReference type="AlphaFoldDB" id="A0A073B1Z2"/>
<proteinExistence type="predicted"/>
<dbReference type="Gene3D" id="3.50.50.60">
    <property type="entry name" value="FAD/NAD(P)-binding domain"/>
    <property type="match status" value="1"/>
</dbReference>
<gene>
    <name evidence="2" type="ORF">GU90_03815</name>
</gene>
<evidence type="ECO:0000313" key="3">
    <source>
        <dbReference type="Proteomes" id="UP000031419"/>
    </source>
</evidence>
<name>A0A073B1Z2_9PSEU</name>
<keyword evidence="1" id="KW-0560">Oxidoreductase</keyword>
<dbReference type="PRINTS" id="PR00368">
    <property type="entry name" value="FADPNR"/>
</dbReference>
<dbReference type="InterPro" id="IPR036188">
    <property type="entry name" value="FAD/NAD-bd_sf"/>
</dbReference>
<dbReference type="eggNOG" id="COG2072">
    <property type="taxonomic scope" value="Bacteria"/>
</dbReference>